<dbReference type="Proteomes" id="UP001152795">
    <property type="component" value="Unassembled WGS sequence"/>
</dbReference>
<dbReference type="PANTHER" id="PTHR46601">
    <property type="entry name" value="ULP_PROTEASE DOMAIN-CONTAINING PROTEIN"/>
    <property type="match status" value="1"/>
</dbReference>
<comment type="caution">
    <text evidence="2">The sequence shown here is derived from an EMBL/GenBank/DDBJ whole genome shotgun (WGS) entry which is preliminary data.</text>
</comment>
<dbReference type="EMBL" id="CACRXK020008278">
    <property type="protein sequence ID" value="CAB4014376.1"/>
    <property type="molecule type" value="Genomic_DNA"/>
</dbReference>
<organism evidence="2 3">
    <name type="scientific">Paramuricea clavata</name>
    <name type="common">Red gorgonian</name>
    <name type="synonym">Violescent sea-whip</name>
    <dbReference type="NCBI Taxonomy" id="317549"/>
    <lineage>
        <taxon>Eukaryota</taxon>
        <taxon>Metazoa</taxon>
        <taxon>Cnidaria</taxon>
        <taxon>Anthozoa</taxon>
        <taxon>Octocorallia</taxon>
        <taxon>Malacalcyonacea</taxon>
        <taxon>Plexauridae</taxon>
        <taxon>Paramuricea</taxon>
    </lineage>
</organism>
<sequence>MAKPKSPRTRMREYRERTKQNKQKHEEILEKDKARKQAERLKEREIGISSEKKAHRNRLNRQRVTKCRSKKKINFEESEKPAFTTRSSLGRAVSRASKSLPLSPRKKKAVVNQIAERVGIIKSSIKPKTILSDEVKEKAPGKKDYVTLWKEGGKIKLQKRHLYYTIKETHSLFLHDHPDVKIGKSKFAELKPTNVFHQSKTPKDACLCKYHENIALLCDALHKVIPTFPIYSSSFVDNMVCSPDSEKCMMGNCDTCSYHKIETYLSSFVEADQASEVLWCEWVQEENNEIAHPRRGANKEADTVKTSSKKQMKKICKAGSVAEAVATLIEKMPDFLAHVFIKRQQSACFQEKLSDIPDASAVIQVDFSENYSLQQQGEIQSAYWSQQQLTLFTVCVWTHDSKKSMVFVSDDLDHDKTSVLVFLHKLLAELTDKETIKNVDIFSDGPSSQFKNQYVFNFLPVLHELYHLESLTWHFFATSHGKGAVDGIGGTVKRNVCMETLSRRAVINSLEDFCEVARKKEQHVEVIAVTAASIKSCSADISLEESFASSTAVKGIKKMHYVTALQDGKIICKEYTRQECNDDVSQQDSETDESDSDLDKWYDDRCQQVALHPVHINVEDFVICKYEGAVFPGQVTAVYPEGKGARIKVFEKCAGGWRWPKHVDEIDYLQKDIIQHIKFPQPINNRGTYRIIELESRWGTD</sequence>
<feature type="region of interest" description="Disordered" evidence="1">
    <location>
        <begin position="1"/>
        <end position="50"/>
    </location>
</feature>
<protein>
    <submittedName>
        <fullName evidence="2">Uncharacterized protein</fullName>
    </submittedName>
</protein>
<gene>
    <name evidence="2" type="ORF">PACLA_8A007836</name>
</gene>
<evidence type="ECO:0000313" key="3">
    <source>
        <dbReference type="Proteomes" id="UP001152795"/>
    </source>
</evidence>
<name>A0A6S7I9G5_PARCT</name>
<dbReference type="OrthoDB" id="10050606at2759"/>
<dbReference type="AlphaFoldDB" id="A0A6S7I9G5"/>
<dbReference type="PANTHER" id="PTHR46601:SF2">
    <property type="entry name" value="UBIQUITIN-LIKE PROTEASE FAMILY PROFILE DOMAIN-CONTAINING PROTEIN"/>
    <property type="match status" value="1"/>
</dbReference>
<evidence type="ECO:0000256" key="1">
    <source>
        <dbReference type="SAM" id="MobiDB-lite"/>
    </source>
</evidence>
<keyword evidence="3" id="KW-1185">Reference proteome</keyword>
<evidence type="ECO:0000313" key="2">
    <source>
        <dbReference type="EMBL" id="CAB4014376.1"/>
    </source>
</evidence>
<accession>A0A6S7I9G5</accession>
<feature type="compositionally biased region" description="Basic and acidic residues" evidence="1">
    <location>
        <begin position="10"/>
        <end position="50"/>
    </location>
</feature>
<reference evidence="2" key="1">
    <citation type="submission" date="2020-04" db="EMBL/GenBank/DDBJ databases">
        <authorList>
            <person name="Alioto T."/>
            <person name="Alioto T."/>
            <person name="Gomez Garrido J."/>
        </authorList>
    </citation>
    <scope>NUCLEOTIDE SEQUENCE</scope>
    <source>
        <strain evidence="2">A484AB</strain>
    </source>
</reference>
<proteinExistence type="predicted"/>